<evidence type="ECO:0000313" key="2">
    <source>
        <dbReference type="Proteomes" id="UP000414233"/>
    </source>
</evidence>
<dbReference type="OrthoDB" id="7410262at2"/>
<organism evidence="1 2">
    <name type="scientific">Pandoraea terrae</name>
    <dbReference type="NCBI Taxonomy" id="1537710"/>
    <lineage>
        <taxon>Bacteria</taxon>
        <taxon>Pseudomonadati</taxon>
        <taxon>Pseudomonadota</taxon>
        <taxon>Betaproteobacteria</taxon>
        <taxon>Burkholderiales</taxon>
        <taxon>Burkholderiaceae</taxon>
        <taxon>Pandoraea</taxon>
    </lineage>
</organism>
<proteinExistence type="predicted"/>
<name>A0A5E4UE19_9BURK</name>
<dbReference type="EMBL" id="CABPRZ010000006">
    <property type="protein sequence ID" value="VVD97104.1"/>
    <property type="molecule type" value="Genomic_DNA"/>
</dbReference>
<sequence length="217" mass="24336">MTILPNPFLSLTEEGLTNAFHNEAACKAWWAKFSARLYPARDTSEAVALGFELEDENVSSTVDLADLLFGNGIDKRVIAGLLKRRMLASGINADDWILIELLGDAVNSLMTPRERRRLDSLPDDVVVFRLQGTGRPKIPSGLSWSIDREIARNMAKDVVNEWQDAILLKTTVCKGDITAFFDMRDEEEIIIKPALIKAENVEVVEQILYQTEQSRAD</sequence>
<accession>A0A5E4UE19</accession>
<reference evidence="1 2" key="1">
    <citation type="submission" date="2019-08" db="EMBL/GenBank/DDBJ databases">
        <authorList>
            <person name="Peeters C."/>
        </authorList>
    </citation>
    <scope>NUCLEOTIDE SEQUENCE [LARGE SCALE GENOMIC DNA]</scope>
    <source>
        <strain evidence="1 2">LMG 30175</strain>
    </source>
</reference>
<keyword evidence="2" id="KW-1185">Reference proteome</keyword>
<protein>
    <submittedName>
        <fullName evidence="1">Uncharacterized protein</fullName>
    </submittedName>
</protein>
<evidence type="ECO:0000313" key="1">
    <source>
        <dbReference type="EMBL" id="VVD97104.1"/>
    </source>
</evidence>
<dbReference type="Proteomes" id="UP000414233">
    <property type="component" value="Unassembled WGS sequence"/>
</dbReference>
<gene>
    <name evidence="1" type="ORF">PTE30175_01862</name>
</gene>
<dbReference type="RefSeq" id="WP_150696776.1">
    <property type="nucleotide sequence ID" value="NZ_CABPRZ010000006.1"/>
</dbReference>
<dbReference type="AlphaFoldDB" id="A0A5E4UE19"/>